<name>A0A561EKX6_9ACTN</name>
<accession>A0A561EKX6</accession>
<dbReference type="PANTHER" id="PTHR10587">
    <property type="entry name" value="GLYCOSYL TRANSFERASE-RELATED"/>
    <property type="match status" value="1"/>
</dbReference>
<proteinExistence type="predicted"/>
<evidence type="ECO:0000256" key="1">
    <source>
        <dbReference type="SAM" id="SignalP"/>
    </source>
</evidence>
<feature type="domain" description="NodB homology" evidence="2">
    <location>
        <begin position="55"/>
        <end position="241"/>
    </location>
</feature>
<protein>
    <submittedName>
        <fullName evidence="3">Peptidoglycan/xylan/chitin deacetylase (PgdA/CDA1 family)</fullName>
    </submittedName>
</protein>
<feature type="chain" id="PRO_5022033001" evidence="1">
    <location>
        <begin position="28"/>
        <end position="249"/>
    </location>
</feature>
<dbReference type="GO" id="GO:0016810">
    <property type="term" value="F:hydrolase activity, acting on carbon-nitrogen (but not peptide) bonds"/>
    <property type="evidence" value="ECO:0007669"/>
    <property type="project" value="InterPro"/>
</dbReference>
<gene>
    <name evidence="3" type="ORF">FB465_1245</name>
</gene>
<evidence type="ECO:0000313" key="3">
    <source>
        <dbReference type="EMBL" id="TWE16268.1"/>
    </source>
</evidence>
<evidence type="ECO:0000259" key="2">
    <source>
        <dbReference type="PROSITE" id="PS51677"/>
    </source>
</evidence>
<dbReference type="Pfam" id="PF01522">
    <property type="entry name" value="Polysacc_deac_1"/>
    <property type="match status" value="1"/>
</dbReference>
<dbReference type="GO" id="GO:0005975">
    <property type="term" value="P:carbohydrate metabolic process"/>
    <property type="evidence" value="ECO:0007669"/>
    <property type="project" value="InterPro"/>
</dbReference>
<evidence type="ECO:0000313" key="4">
    <source>
        <dbReference type="Proteomes" id="UP000318416"/>
    </source>
</evidence>
<dbReference type="CDD" id="cd10959">
    <property type="entry name" value="CE4_NodB_like_3"/>
    <property type="match status" value="1"/>
</dbReference>
<dbReference type="Gene3D" id="3.20.20.370">
    <property type="entry name" value="Glycoside hydrolase/deacetylase"/>
    <property type="match status" value="1"/>
</dbReference>
<dbReference type="Proteomes" id="UP000318416">
    <property type="component" value="Unassembled WGS sequence"/>
</dbReference>
<feature type="signal peptide" evidence="1">
    <location>
        <begin position="1"/>
        <end position="27"/>
    </location>
</feature>
<sequence length="249" mass="27469">MPMGRPPTRVRFTPMAPVLLAASAVEAVHLAPAVSRLAPVRRLACRELAGYGRPTHVALTFDDGPDPEGTPRFLKLLDQLDVRATFFLLGSELERSPDLGRELVARGHEVAVHGWYHRVPWRPAARRDLAELTRAADLIATVCRQPPRWYRPPYGVLTRGLRAAARQLELRPVLWTAWGREWTAGASPASVHATLLPELRAGATVLLHDSDCTSPPGSWRTALGALPRAVERCRELGLEVGPLRDHGLR</sequence>
<reference evidence="3 4" key="1">
    <citation type="submission" date="2019-06" db="EMBL/GenBank/DDBJ databases">
        <title>Sequencing the genomes of 1000 actinobacteria strains.</title>
        <authorList>
            <person name="Klenk H.-P."/>
        </authorList>
    </citation>
    <scope>NUCLEOTIDE SEQUENCE [LARGE SCALE GENOMIC DNA]</scope>
    <source>
        <strain evidence="3 4">DSM 41649</strain>
    </source>
</reference>
<organism evidence="3 4">
    <name type="scientific">Kitasatospora atroaurantiaca</name>
    <dbReference type="NCBI Taxonomy" id="285545"/>
    <lineage>
        <taxon>Bacteria</taxon>
        <taxon>Bacillati</taxon>
        <taxon>Actinomycetota</taxon>
        <taxon>Actinomycetes</taxon>
        <taxon>Kitasatosporales</taxon>
        <taxon>Streptomycetaceae</taxon>
        <taxon>Kitasatospora</taxon>
    </lineage>
</organism>
<dbReference type="InterPro" id="IPR050248">
    <property type="entry name" value="Polysacc_deacetylase_ArnD"/>
</dbReference>
<keyword evidence="4" id="KW-1185">Reference proteome</keyword>
<keyword evidence="1" id="KW-0732">Signal</keyword>
<dbReference type="SUPFAM" id="SSF88713">
    <property type="entry name" value="Glycoside hydrolase/deacetylase"/>
    <property type="match status" value="1"/>
</dbReference>
<dbReference type="EMBL" id="VIVR01000001">
    <property type="protein sequence ID" value="TWE16268.1"/>
    <property type="molecule type" value="Genomic_DNA"/>
</dbReference>
<dbReference type="InterPro" id="IPR011330">
    <property type="entry name" value="Glyco_hydro/deAcase_b/a-brl"/>
</dbReference>
<dbReference type="PANTHER" id="PTHR10587:SF137">
    <property type="entry name" value="4-DEOXY-4-FORMAMIDO-L-ARABINOSE-PHOSPHOUNDECAPRENOL DEFORMYLASE ARND-RELATED"/>
    <property type="match status" value="1"/>
</dbReference>
<dbReference type="AlphaFoldDB" id="A0A561EKX6"/>
<comment type="caution">
    <text evidence="3">The sequence shown here is derived from an EMBL/GenBank/DDBJ whole genome shotgun (WGS) entry which is preliminary data.</text>
</comment>
<dbReference type="InterPro" id="IPR002509">
    <property type="entry name" value="NODB_dom"/>
</dbReference>
<dbReference type="PROSITE" id="PS51677">
    <property type="entry name" value="NODB"/>
    <property type="match status" value="1"/>
</dbReference>
<dbReference type="RefSeq" id="WP_344014383.1">
    <property type="nucleotide sequence ID" value="NZ_BAAABR010000002.1"/>
</dbReference>